<evidence type="ECO:0000313" key="3">
    <source>
        <dbReference type="Proteomes" id="UP001165124"/>
    </source>
</evidence>
<organism evidence="2 3">
    <name type="scientific">Actinomadura rubrobrunea</name>
    <dbReference type="NCBI Taxonomy" id="115335"/>
    <lineage>
        <taxon>Bacteria</taxon>
        <taxon>Bacillati</taxon>
        <taxon>Actinomycetota</taxon>
        <taxon>Actinomycetes</taxon>
        <taxon>Streptosporangiales</taxon>
        <taxon>Thermomonosporaceae</taxon>
        <taxon>Actinomadura</taxon>
    </lineage>
</organism>
<dbReference type="Proteomes" id="UP001165124">
    <property type="component" value="Unassembled WGS sequence"/>
</dbReference>
<proteinExistence type="predicted"/>
<dbReference type="EMBL" id="BSRZ01000001">
    <property type="protein sequence ID" value="GLW62006.1"/>
    <property type="molecule type" value="Genomic_DNA"/>
</dbReference>
<feature type="signal peptide" evidence="1">
    <location>
        <begin position="1"/>
        <end position="28"/>
    </location>
</feature>
<gene>
    <name evidence="2" type="ORF">Arub01_02500</name>
</gene>
<protein>
    <submittedName>
        <fullName evidence="2">Uncharacterized protein</fullName>
    </submittedName>
</protein>
<name>A0A9W6PRP7_9ACTN</name>
<evidence type="ECO:0000313" key="2">
    <source>
        <dbReference type="EMBL" id="GLW62006.1"/>
    </source>
</evidence>
<reference evidence="2" key="1">
    <citation type="submission" date="2023-02" db="EMBL/GenBank/DDBJ databases">
        <title>Actinomadura rubrobrunea NBRC 14622.</title>
        <authorList>
            <person name="Ichikawa N."/>
            <person name="Sato H."/>
            <person name="Tonouchi N."/>
        </authorList>
    </citation>
    <scope>NUCLEOTIDE SEQUENCE</scope>
    <source>
        <strain evidence="2">NBRC 14622</strain>
    </source>
</reference>
<dbReference type="AlphaFoldDB" id="A0A9W6PRP7"/>
<comment type="caution">
    <text evidence="2">The sequence shown here is derived from an EMBL/GenBank/DDBJ whole genome shotgun (WGS) entry which is preliminary data.</text>
</comment>
<accession>A0A9W6PRP7</accession>
<evidence type="ECO:0000256" key="1">
    <source>
        <dbReference type="SAM" id="SignalP"/>
    </source>
</evidence>
<sequence length="70" mass="7208">MFKKTFAATGLTVGAAAGALFLSTPAHADEQTDAPQNVIIIYNTNTNTNTNNNSATATVSVPGLLSLLEL</sequence>
<keyword evidence="1" id="KW-0732">Signal</keyword>
<feature type="chain" id="PRO_5040752444" evidence="1">
    <location>
        <begin position="29"/>
        <end position="70"/>
    </location>
</feature>
<dbReference type="RefSeq" id="WP_067918572.1">
    <property type="nucleotide sequence ID" value="NZ_BSRZ01000001.1"/>
</dbReference>
<keyword evidence="3" id="KW-1185">Reference proteome</keyword>